<dbReference type="EMBL" id="UHFX01000003">
    <property type="protein sequence ID" value="SUO04081.1"/>
    <property type="molecule type" value="Genomic_DNA"/>
</dbReference>
<dbReference type="Proteomes" id="UP000255523">
    <property type="component" value="Unassembled WGS sequence"/>
</dbReference>
<dbReference type="RefSeq" id="WP_022789212.1">
    <property type="nucleotide sequence ID" value="NZ_JABAFR010000016.1"/>
</dbReference>
<keyword evidence="2" id="KW-1185">Reference proteome</keyword>
<proteinExistence type="predicted"/>
<accession>A0A380LL90</accession>
<sequence>MSKEKTLRYNKGMKNEKIIKQIAQPILEQLEKYEKQFGKTEFRSLPEIHFVLDKTHDGPVMIEDIELTDELLEELETYIQEQIEAKHKPTILH</sequence>
<evidence type="ECO:0000313" key="2">
    <source>
        <dbReference type="Proteomes" id="UP000255523"/>
    </source>
</evidence>
<evidence type="ECO:0000313" key="1">
    <source>
        <dbReference type="EMBL" id="SUO04081.1"/>
    </source>
</evidence>
<name>A0A380LL90_9FIRM</name>
<gene>
    <name evidence="1" type="ORF">NCTC11087_00968</name>
</gene>
<reference evidence="1 2" key="1">
    <citation type="submission" date="2018-06" db="EMBL/GenBank/DDBJ databases">
        <authorList>
            <consortium name="Pathogen Informatics"/>
            <person name="Doyle S."/>
        </authorList>
    </citation>
    <scope>NUCLEOTIDE SEQUENCE [LARGE SCALE GENOMIC DNA]</scope>
    <source>
        <strain evidence="1 2">NCTC11087</strain>
    </source>
</reference>
<dbReference type="AlphaFoldDB" id="A0A380LL90"/>
<protein>
    <submittedName>
        <fullName evidence="1">Uncharacterized protein</fullName>
    </submittedName>
</protein>
<organism evidence="1 2">
    <name type="scientific">Faecalicoccus pleomorphus</name>
    <dbReference type="NCBI Taxonomy" id="1323"/>
    <lineage>
        <taxon>Bacteria</taxon>
        <taxon>Bacillati</taxon>
        <taxon>Bacillota</taxon>
        <taxon>Erysipelotrichia</taxon>
        <taxon>Erysipelotrichales</taxon>
        <taxon>Erysipelotrichaceae</taxon>
        <taxon>Faecalicoccus</taxon>
    </lineage>
</organism>